<name>A0A6M2E7H7_9ROSI</name>
<dbReference type="PANTHER" id="PTHR48048:SF41">
    <property type="entry name" value="GLYCOSYLTRANSFERASE"/>
    <property type="match status" value="1"/>
</dbReference>
<comment type="pathway">
    <text evidence="1">Pigment biosynthesis; anthocyanin biosynthesis.</text>
</comment>
<dbReference type="GO" id="GO:0047213">
    <property type="term" value="F:anthocyanidin 3-O-glucosyltransferase activity"/>
    <property type="evidence" value="ECO:0007669"/>
    <property type="project" value="UniProtKB-EC"/>
</dbReference>
<protein>
    <recommendedName>
        <fullName evidence="7">Glycosyltransferase</fullName>
        <ecNumber evidence="7">2.4.1.-</ecNumber>
    </recommendedName>
</protein>
<dbReference type="EC" id="2.4.1.-" evidence="7"/>
<comment type="similarity">
    <text evidence="2 6">Belongs to the UDP-glycosyltransferase family.</text>
</comment>
<dbReference type="PROSITE" id="PS00375">
    <property type="entry name" value="UDPGT"/>
    <property type="match status" value="1"/>
</dbReference>
<dbReference type="EMBL" id="GILB01000687">
    <property type="protein sequence ID" value="NUU81020.1"/>
    <property type="molecule type" value="Transcribed_RNA"/>
</dbReference>
<evidence type="ECO:0000256" key="3">
    <source>
        <dbReference type="ARBA" id="ARBA00022676"/>
    </source>
</evidence>
<dbReference type="Gene3D" id="3.40.50.2000">
    <property type="entry name" value="Glycogen Phosphorylase B"/>
    <property type="match status" value="2"/>
</dbReference>
<proteinExistence type="inferred from homology"/>
<evidence type="ECO:0000313" key="8">
    <source>
        <dbReference type="EMBL" id="NUU81020.1"/>
    </source>
</evidence>
<evidence type="ECO:0000256" key="2">
    <source>
        <dbReference type="ARBA" id="ARBA00009995"/>
    </source>
</evidence>
<sequence>MEDTVVLYPSQGHLSSMLELGKLILKHRPSFSVTFVMSNPSTELISANPFITFIPLPEVSLPTPITSFLDLVASFFEIPKLNNPDLHQTLSSLSASSNIKALIIDFFCSPAFEFLSSRLDIPIYYFNSSGACGLSMFLYMPTLDKNTTESLKDLDILVEVPGAPAVPSKDIPPVLCDRSHRVYQYFVDTGKQMFKSAGVVVNTFEALEPNACKAIQERKRFPNGPLPPIFCVGPLAITGESRKENECLTWLDSQPSRSVLYLCFGSMGVFSSIQLKEMAIGLEKSGVRFLWAVRAPKEDGQDKARKTGCIAAEPCLESIFPEGFLDRTRDRGFIVKSWAPQLAILNHGSVGGFVTHCGWKSILEAVCAGVPMLGWPLYAEQKMNSVFLVEEMKVGLAVKLADEDDFVSAAELEERVTELMNSKKGEAVRERVKALREAAVVAKSEGGSTYVAMERLVESFK</sequence>
<dbReference type="FunFam" id="3.40.50.2000:FF:000020">
    <property type="entry name" value="Glycosyltransferase"/>
    <property type="match status" value="1"/>
</dbReference>
<dbReference type="UniPathway" id="UPA00009"/>
<keyword evidence="3 6" id="KW-0328">Glycosyltransferase</keyword>
<evidence type="ECO:0000256" key="7">
    <source>
        <dbReference type="RuleBase" id="RU362057"/>
    </source>
</evidence>
<dbReference type="GO" id="GO:0009718">
    <property type="term" value="P:anthocyanin-containing compound biosynthetic process"/>
    <property type="evidence" value="ECO:0007669"/>
    <property type="project" value="UniProtKB-UniPathway"/>
</dbReference>
<evidence type="ECO:0000256" key="6">
    <source>
        <dbReference type="RuleBase" id="RU003718"/>
    </source>
</evidence>
<dbReference type="PANTHER" id="PTHR48048">
    <property type="entry name" value="GLYCOSYLTRANSFERASE"/>
    <property type="match status" value="1"/>
</dbReference>
<dbReference type="InterPro" id="IPR002213">
    <property type="entry name" value="UDP_glucos_trans"/>
</dbReference>
<keyword evidence="4 6" id="KW-0808">Transferase</keyword>
<dbReference type="AlphaFoldDB" id="A0A6M2E7H7"/>
<evidence type="ECO:0000256" key="5">
    <source>
        <dbReference type="ARBA" id="ARBA00047606"/>
    </source>
</evidence>
<accession>A0A6M2E7H7</accession>
<evidence type="ECO:0000256" key="1">
    <source>
        <dbReference type="ARBA" id="ARBA00004935"/>
    </source>
</evidence>
<dbReference type="Pfam" id="PF00201">
    <property type="entry name" value="UDPGT"/>
    <property type="match status" value="1"/>
</dbReference>
<reference evidence="8" key="1">
    <citation type="submission" date="2020-03" db="EMBL/GenBank/DDBJ databases">
        <authorList>
            <person name="Zhang R."/>
        </authorList>
    </citation>
    <scope>NUCLEOTIDE SEQUENCE</scope>
</reference>
<dbReference type="InterPro" id="IPR035595">
    <property type="entry name" value="UDP_glycos_trans_CS"/>
</dbReference>
<comment type="catalytic activity">
    <reaction evidence="5">
        <text>an anthocyanidin + UDP-alpha-D-glucose + H(+) = an anthocyanidin 3-O-beta-D-glucoside + UDP</text>
        <dbReference type="Rhea" id="RHEA:20093"/>
        <dbReference type="ChEBI" id="CHEBI:15378"/>
        <dbReference type="ChEBI" id="CHEBI:16307"/>
        <dbReference type="ChEBI" id="CHEBI:58223"/>
        <dbReference type="ChEBI" id="CHEBI:58885"/>
        <dbReference type="ChEBI" id="CHEBI:143576"/>
        <dbReference type="EC" id="2.4.1.115"/>
    </reaction>
</comment>
<dbReference type="SUPFAM" id="SSF53756">
    <property type="entry name" value="UDP-Glycosyltransferase/glycogen phosphorylase"/>
    <property type="match status" value="1"/>
</dbReference>
<dbReference type="CDD" id="cd03784">
    <property type="entry name" value="GT1_Gtf-like"/>
    <property type="match status" value="1"/>
</dbReference>
<evidence type="ECO:0000256" key="4">
    <source>
        <dbReference type="ARBA" id="ARBA00022679"/>
    </source>
</evidence>
<organism evidence="8">
    <name type="scientific">Populus davidiana</name>
    <dbReference type="NCBI Taxonomy" id="266767"/>
    <lineage>
        <taxon>Eukaryota</taxon>
        <taxon>Viridiplantae</taxon>
        <taxon>Streptophyta</taxon>
        <taxon>Embryophyta</taxon>
        <taxon>Tracheophyta</taxon>
        <taxon>Spermatophyta</taxon>
        <taxon>Magnoliopsida</taxon>
        <taxon>eudicotyledons</taxon>
        <taxon>Gunneridae</taxon>
        <taxon>Pentapetalae</taxon>
        <taxon>rosids</taxon>
        <taxon>fabids</taxon>
        <taxon>Malpighiales</taxon>
        <taxon>Salicaceae</taxon>
        <taxon>Saliceae</taxon>
        <taxon>Populus</taxon>
    </lineage>
</organism>
<dbReference type="InterPro" id="IPR050481">
    <property type="entry name" value="UDP-glycosyltransf_plant"/>
</dbReference>